<accession>A0A2C0EIH2</accession>
<dbReference type="AlphaFoldDB" id="A0A2C0EIH2"/>
<dbReference type="Proteomes" id="UP000221438">
    <property type="component" value="Unassembled WGS sequence"/>
</dbReference>
<gene>
    <name evidence="1" type="ORF">COA08_24975</name>
</gene>
<dbReference type="RefSeq" id="WP_097833425.1">
    <property type="nucleotide sequence ID" value="NZ_NTUE01000076.1"/>
</dbReference>
<evidence type="ECO:0000313" key="2">
    <source>
        <dbReference type="Proteomes" id="UP000221438"/>
    </source>
</evidence>
<proteinExistence type="predicted"/>
<comment type="caution">
    <text evidence="1">The sequence shown here is derived from an EMBL/GenBank/DDBJ whole genome shotgun (WGS) entry which is preliminary data.</text>
</comment>
<evidence type="ECO:0000313" key="1">
    <source>
        <dbReference type="EMBL" id="PGQ05806.1"/>
    </source>
</evidence>
<sequence length="67" mass="7778">MKSWIFCYQIGISELPICGAILTLALIQKWGELGASLFWLPWGIAFGLATIAYYQRRRGQCKYCRRF</sequence>
<dbReference type="EMBL" id="NUJQ01000043">
    <property type="protein sequence ID" value="PGQ05806.1"/>
    <property type="molecule type" value="Genomic_DNA"/>
</dbReference>
<protein>
    <submittedName>
        <fullName evidence="1">Uncharacterized protein</fullName>
    </submittedName>
</protein>
<name>A0A2C0EIH2_BACCE</name>
<organism evidence="1 2">
    <name type="scientific">Bacillus cereus</name>
    <dbReference type="NCBI Taxonomy" id="1396"/>
    <lineage>
        <taxon>Bacteria</taxon>
        <taxon>Bacillati</taxon>
        <taxon>Bacillota</taxon>
        <taxon>Bacilli</taxon>
        <taxon>Bacillales</taxon>
        <taxon>Bacillaceae</taxon>
        <taxon>Bacillus</taxon>
        <taxon>Bacillus cereus group</taxon>
    </lineage>
</organism>
<reference evidence="1 2" key="1">
    <citation type="submission" date="2017-09" db="EMBL/GenBank/DDBJ databases">
        <title>Large-scale bioinformatics analysis of Bacillus genomes uncovers conserved roles of natural products in bacterial physiology.</title>
        <authorList>
            <consortium name="Agbiome Team Llc"/>
            <person name="Bleich R.M."/>
            <person name="Grubbs K.J."/>
            <person name="Santa Maria K.C."/>
            <person name="Allen S.E."/>
            <person name="Farag S."/>
            <person name="Shank E.A."/>
            <person name="Bowers A."/>
        </authorList>
    </citation>
    <scope>NUCLEOTIDE SEQUENCE [LARGE SCALE GENOMIC DNA]</scope>
    <source>
        <strain evidence="1 2">AFS046104</strain>
    </source>
</reference>